<reference evidence="2 3" key="1">
    <citation type="submission" date="2023-04" db="EMBL/GenBank/DDBJ databases">
        <title>Streptomyces chengmaiensis sp. nov. isolated from the stem of mangrove plant in Hainan.</title>
        <authorList>
            <person name="Huang X."/>
            <person name="Zhou S."/>
            <person name="Chu X."/>
            <person name="Xie Y."/>
            <person name="Lin Y."/>
        </authorList>
    </citation>
    <scope>NUCLEOTIDE SEQUENCE [LARGE SCALE GENOMIC DNA]</scope>
    <source>
        <strain evidence="2 3">HNM0663</strain>
    </source>
</reference>
<accession>A0ABT6HUU7</accession>
<sequence length="102" mass="10322">MAAVLIPAVPVAAAGPEPPPALPESATAADPKRQPALDYDRDGCCNVPAIGPDGQIAEGLVHNNTSGSAHCGDQSDLDNAIVELGFNDIGWLGAPTPVWSTP</sequence>
<protein>
    <submittedName>
        <fullName evidence="2">NPP1 family protein</fullName>
    </submittedName>
</protein>
<evidence type="ECO:0000313" key="2">
    <source>
        <dbReference type="EMBL" id="MDH2392155.1"/>
    </source>
</evidence>
<dbReference type="RefSeq" id="WP_279931165.1">
    <property type="nucleotide sequence ID" value="NZ_JARWBG010000037.1"/>
</dbReference>
<dbReference type="InterPro" id="IPR008701">
    <property type="entry name" value="NPP1"/>
</dbReference>
<dbReference type="EMBL" id="JARWBG010000037">
    <property type="protein sequence ID" value="MDH2392155.1"/>
    <property type="molecule type" value="Genomic_DNA"/>
</dbReference>
<proteinExistence type="predicted"/>
<comment type="caution">
    <text evidence="2">The sequence shown here is derived from an EMBL/GenBank/DDBJ whole genome shotgun (WGS) entry which is preliminary data.</text>
</comment>
<dbReference type="Proteomes" id="UP001223144">
    <property type="component" value="Unassembled WGS sequence"/>
</dbReference>
<gene>
    <name evidence="2" type="ORF">QCN29_25910</name>
</gene>
<keyword evidence="3" id="KW-1185">Reference proteome</keyword>
<dbReference type="Pfam" id="PF05630">
    <property type="entry name" value="NPP1"/>
    <property type="match status" value="1"/>
</dbReference>
<name>A0ABT6HUU7_9ACTN</name>
<evidence type="ECO:0000256" key="1">
    <source>
        <dbReference type="SAM" id="MobiDB-lite"/>
    </source>
</evidence>
<organism evidence="2 3">
    <name type="scientific">Streptomyces chengmaiensis</name>
    <dbReference type="NCBI Taxonomy" id="3040919"/>
    <lineage>
        <taxon>Bacteria</taxon>
        <taxon>Bacillati</taxon>
        <taxon>Actinomycetota</taxon>
        <taxon>Actinomycetes</taxon>
        <taxon>Kitasatosporales</taxon>
        <taxon>Streptomycetaceae</taxon>
        <taxon>Streptomyces</taxon>
    </lineage>
</organism>
<feature type="region of interest" description="Disordered" evidence="1">
    <location>
        <begin position="9"/>
        <end position="36"/>
    </location>
</feature>
<evidence type="ECO:0000313" key="3">
    <source>
        <dbReference type="Proteomes" id="UP001223144"/>
    </source>
</evidence>